<dbReference type="PANTHER" id="PTHR46847:SF1">
    <property type="entry name" value="D-ALLOSE-BINDING PERIPLASMIC PROTEIN-RELATED"/>
    <property type="match status" value="1"/>
</dbReference>
<evidence type="ECO:0000313" key="5">
    <source>
        <dbReference type="EMBL" id="RXS96731.1"/>
    </source>
</evidence>
<comment type="similarity">
    <text evidence="2">Belongs to the bacterial solute-binding protein 2 family.</text>
</comment>
<accession>A0A4Q1SGR3</accession>
<feature type="domain" description="Periplasmic binding protein" evidence="4">
    <location>
        <begin position="61"/>
        <end position="314"/>
    </location>
</feature>
<comment type="subcellular location">
    <subcellularLocation>
        <location evidence="1">Cell envelope</location>
    </subcellularLocation>
</comment>
<dbReference type="Gene3D" id="3.40.50.2300">
    <property type="match status" value="2"/>
</dbReference>
<evidence type="ECO:0000259" key="4">
    <source>
        <dbReference type="Pfam" id="PF13407"/>
    </source>
</evidence>
<comment type="caution">
    <text evidence="5">The sequence shown here is derived from an EMBL/GenBank/DDBJ whole genome shotgun (WGS) entry which is preliminary data.</text>
</comment>
<dbReference type="OrthoDB" id="113001at2"/>
<dbReference type="EMBL" id="SDMK01000001">
    <property type="protein sequence ID" value="RXS96731.1"/>
    <property type="molecule type" value="Genomic_DNA"/>
</dbReference>
<keyword evidence="6" id="KW-1185">Reference proteome</keyword>
<evidence type="ECO:0000256" key="3">
    <source>
        <dbReference type="ARBA" id="ARBA00022729"/>
    </source>
</evidence>
<sequence>MTDPPPALSEKRNGRVRGVTLGNVFPMMPTPRSSWPRRAAFLFLMGALAPLVSCHSSPMRVAVIPQTTALTIWEAEHAGTEFAARHHGFQVYWNAPTSEDDIQQQAALIDRVVEEKYPAMILAPDQAIALMAPVQRAIHKGVRTVIVASPLDLPPGPNLTYIVNDDLTSGRMAAMRMGQILGGHGRIAILGIPPESLSTLAMVHSFETTLEHDFPGVVIAERRFGTHNQTEAQQRADDVLHDDPHLDGIFAVSSAAAGGAYVALRAQGQVGKVKVIGYEQSVELANLVRQGAIDSLVAINTYEMGYRAMESLAAPRGSTPPYIYLEPTLLTAENLDSYESRALINVDWSREP</sequence>
<dbReference type="AlphaFoldDB" id="A0A4Q1SGR3"/>
<name>A0A4Q1SGR3_9BACT</name>
<dbReference type="Proteomes" id="UP000290253">
    <property type="component" value="Unassembled WGS sequence"/>
</dbReference>
<gene>
    <name evidence="5" type="ORF">ESZ00_01930</name>
</gene>
<evidence type="ECO:0000313" key="6">
    <source>
        <dbReference type="Proteomes" id="UP000290253"/>
    </source>
</evidence>
<dbReference type="GO" id="GO:0030246">
    <property type="term" value="F:carbohydrate binding"/>
    <property type="evidence" value="ECO:0007669"/>
    <property type="project" value="UniProtKB-ARBA"/>
</dbReference>
<organism evidence="5 6">
    <name type="scientific">Silvibacterium dinghuense</name>
    <dbReference type="NCBI Taxonomy" id="1560006"/>
    <lineage>
        <taxon>Bacteria</taxon>
        <taxon>Pseudomonadati</taxon>
        <taxon>Acidobacteriota</taxon>
        <taxon>Terriglobia</taxon>
        <taxon>Terriglobales</taxon>
        <taxon>Acidobacteriaceae</taxon>
        <taxon>Silvibacterium</taxon>
    </lineage>
</organism>
<keyword evidence="3" id="KW-0732">Signal</keyword>
<dbReference type="InterPro" id="IPR028082">
    <property type="entry name" value="Peripla_BP_I"/>
</dbReference>
<evidence type="ECO:0000256" key="1">
    <source>
        <dbReference type="ARBA" id="ARBA00004196"/>
    </source>
</evidence>
<evidence type="ECO:0000256" key="2">
    <source>
        <dbReference type="ARBA" id="ARBA00007639"/>
    </source>
</evidence>
<dbReference type="GO" id="GO:0030313">
    <property type="term" value="C:cell envelope"/>
    <property type="evidence" value="ECO:0007669"/>
    <property type="project" value="UniProtKB-SubCell"/>
</dbReference>
<protein>
    <recommendedName>
        <fullName evidence="4">Periplasmic binding protein domain-containing protein</fullName>
    </recommendedName>
</protein>
<proteinExistence type="inferred from homology"/>
<dbReference type="SUPFAM" id="SSF53822">
    <property type="entry name" value="Periplasmic binding protein-like I"/>
    <property type="match status" value="1"/>
</dbReference>
<dbReference type="InterPro" id="IPR025997">
    <property type="entry name" value="SBP_2_dom"/>
</dbReference>
<dbReference type="PANTHER" id="PTHR46847">
    <property type="entry name" value="D-ALLOSE-BINDING PERIPLASMIC PROTEIN-RELATED"/>
    <property type="match status" value="1"/>
</dbReference>
<dbReference type="Pfam" id="PF13407">
    <property type="entry name" value="Peripla_BP_4"/>
    <property type="match status" value="1"/>
</dbReference>
<reference evidence="5 6" key="1">
    <citation type="journal article" date="2016" name="Int. J. Syst. Evol. Microbiol.">
        <title>Acidipila dinghuensis sp. nov., an acidobacterium isolated from forest soil.</title>
        <authorList>
            <person name="Jiang Y.W."/>
            <person name="Wang J."/>
            <person name="Chen M.H."/>
            <person name="Lv Y.Y."/>
            <person name="Qiu L.H."/>
        </authorList>
    </citation>
    <scope>NUCLEOTIDE SEQUENCE [LARGE SCALE GENOMIC DNA]</scope>
    <source>
        <strain evidence="5 6">DHOF10</strain>
    </source>
</reference>